<dbReference type="SUPFAM" id="SSF54909">
    <property type="entry name" value="Dimeric alpha+beta barrel"/>
    <property type="match status" value="1"/>
</dbReference>
<accession>A0ABX6T5I7</accession>
<keyword evidence="3" id="KW-1185">Reference proteome</keyword>
<dbReference type="InterPro" id="IPR007138">
    <property type="entry name" value="ABM_dom"/>
</dbReference>
<dbReference type="RefSeq" id="WP_187708102.1">
    <property type="nucleotide sequence ID" value="NZ_CP060782.1"/>
</dbReference>
<sequence>MTHARVWKFRPPAGREDEFQRAYSGTGNWARLFEQAQGYRGTTLLRPCEPGDWWLTIDRWETEADFEGFQRDFGIEYRGLDEELEGVAGEEVFVGAFEE</sequence>
<reference evidence="2 3" key="1">
    <citation type="submission" date="2020-08" db="EMBL/GenBank/DDBJ databases">
        <title>Genome sequence of Sphingomonas sediminicola KACC 15039T.</title>
        <authorList>
            <person name="Hyun D.-W."/>
            <person name="Bae J.-W."/>
        </authorList>
    </citation>
    <scope>NUCLEOTIDE SEQUENCE [LARGE SCALE GENOMIC DNA]</scope>
    <source>
        <strain evidence="2 3">KACC 15039</strain>
    </source>
</reference>
<evidence type="ECO:0000313" key="2">
    <source>
        <dbReference type="EMBL" id="QNP45146.1"/>
    </source>
</evidence>
<dbReference type="InterPro" id="IPR011008">
    <property type="entry name" value="Dimeric_a/b-barrel"/>
</dbReference>
<evidence type="ECO:0000259" key="1">
    <source>
        <dbReference type="Pfam" id="PF03992"/>
    </source>
</evidence>
<protein>
    <submittedName>
        <fullName evidence="2">Antibiotic biosynthesis monooxygenase</fullName>
    </submittedName>
</protein>
<evidence type="ECO:0000313" key="3">
    <source>
        <dbReference type="Proteomes" id="UP000516105"/>
    </source>
</evidence>
<proteinExistence type="predicted"/>
<keyword evidence="2" id="KW-0503">Monooxygenase</keyword>
<dbReference type="Pfam" id="PF03992">
    <property type="entry name" value="ABM"/>
    <property type="match status" value="1"/>
</dbReference>
<keyword evidence="2" id="KW-0560">Oxidoreductase</keyword>
<feature type="domain" description="ABM" evidence="1">
    <location>
        <begin position="6"/>
        <end position="70"/>
    </location>
</feature>
<organism evidence="2 3">
    <name type="scientific">Sphingomonas sediminicola</name>
    <dbReference type="NCBI Taxonomy" id="386874"/>
    <lineage>
        <taxon>Bacteria</taxon>
        <taxon>Pseudomonadati</taxon>
        <taxon>Pseudomonadota</taxon>
        <taxon>Alphaproteobacteria</taxon>
        <taxon>Sphingomonadales</taxon>
        <taxon>Sphingomonadaceae</taxon>
        <taxon>Sphingomonas</taxon>
    </lineage>
</organism>
<dbReference type="Gene3D" id="3.30.70.100">
    <property type="match status" value="1"/>
</dbReference>
<dbReference type="EMBL" id="CP060782">
    <property type="protein sequence ID" value="QNP45146.1"/>
    <property type="molecule type" value="Genomic_DNA"/>
</dbReference>
<dbReference type="Proteomes" id="UP000516105">
    <property type="component" value="Chromosome"/>
</dbReference>
<dbReference type="GO" id="GO:0004497">
    <property type="term" value="F:monooxygenase activity"/>
    <property type="evidence" value="ECO:0007669"/>
    <property type="project" value="UniProtKB-KW"/>
</dbReference>
<name>A0ABX6T5I7_9SPHN</name>
<gene>
    <name evidence="2" type="ORF">H9L14_10825</name>
</gene>